<comment type="caution">
    <text evidence="1">The sequence shown here is derived from an EMBL/GenBank/DDBJ whole genome shotgun (WGS) entry which is preliminary data.</text>
</comment>
<organism evidence="1 2">
    <name type="scientific">Thiohalocapsa marina</name>
    <dbReference type="NCBI Taxonomy" id="424902"/>
    <lineage>
        <taxon>Bacteria</taxon>
        <taxon>Pseudomonadati</taxon>
        <taxon>Pseudomonadota</taxon>
        <taxon>Gammaproteobacteria</taxon>
        <taxon>Chromatiales</taxon>
        <taxon>Chromatiaceae</taxon>
        <taxon>Thiohalocapsa</taxon>
    </lineage>
</organism>
<dbReference type="RefSeq" id="WP_150092942.1">
    <property type="nucleotide sequence ID" value="NZ_JBFUOH010000048.1"/>
</dbReference>
<proteinExistence type="predicted"/>
<evidence type="ECO:0000313" key="1">
    <source>
        <dbReference type="EMBL" id="KAA6185056.1"/>
    </source>
</evidence>
<name>A0A5M8FMY6_9GAMM</name>
<sequence>MRIIDTEAQVIADLKDEGRVVAEKQYPSFKVTTVRHPTLGKLVLLEGPDGTGAMVETEE</sequence>
<dbReference type="Proteomes" id="UP000322981">
    <property type="component" value="Unassembled WGS sequence"/>
</dbReference>
<reference evidence="1 2" key="1">
    <citation type="submission" date="2019-09" db="EMBL/GenBank/DDBJ databases">
        <title>Whole-genome sequence of the purple sulfur bacterium Thiohalocapsa marina DSM 19078.</title>
        <authorList>
            <person name="Kyndt J.A."/>
            <person name="Meyer T.E."/>
        </authorList>
    </citation>
    <scope>NUCLEOTIDE SEQUENCE [LARGE SCALE GENOMIC DNA]</scope>
    <source>
        <strain evidence="1 2">DSM 19078</strain>
    </source>
</reference>
<accession>A0A5M8FMY6</accession>
<protein>
    <submittedName>
        <fullName evidence="1">Uncharacterized protein</fullName>
    </submittedName>
</protein>
<dbReference type="OrthoDB" id="5772769at2"/>
<keyword evidence="2" id="KW-1185">Reference proteome</keyword>
<dbReference type="EMBL" id="VWXX01000013">
    <property type="protein sequence ID" value="KAA6185056.1"/>
    <property type="molecule type" value="Genomic_DNA"/>
</dbReference>
<evidence type="ECO:0000313" key="2">
    <source>
        <dbReference type="Proteomes" id="UP000322981"/>
    </source>
</evidence>
<dbReference type="AlphaFoldDB" id="A0A5M8FMY6"/>
<gene>
    <name evidence="1" type="ORF">F2Q65_10015</name>
</gene>